<dbReference type="EC" id="3.2.1.17" evidence="2"/>
<keyword evidence="13" id="KW-1185">Reference proteome</keyword>
<keyword evidence="8" id="KW-0326">Glycosidase</keyword>
<evidence type="ECO:0000256" key="7">
    <source>
        <dbReference type="ARBA" id="ARBA00023157"/>
    </source>
</evidence>
<comment type="caution">
    <text evidence="12">The sequence shown here is derived from an EMBL/GenBank/DDBJ whole genome shotgun (WGS) entry which is preliminary data.</text>
</comment>
<dbReference type="PANTHER" id="PTHR11195:SF13">
    <property type="entry name" value="INVERTEBRATE-TYPE LYSOZYME 2-RELATED"/>
    <property type="match status" value="1"/>
</dbReference>
<evidence type="ECO:0000313" key="13">
    <source>
        <dbReference type="Proteomes" id="UP001208570"/>
    </source>
</evidence>
<protein>
    <recommendedName>
        <fullName evidence="2">lysozyme</fullName>
        <ecNumber evidence="2">3.2.1.17</ecNumber>
    </recommendedName>
</protein>
<sequence length="155" mass="17227">MGRLLFLCVVVIITDYASGSSIVNATVDAFSQGCMKCICQVEGCERNIGKCRMDVGSLSCGPYQIKENYWIDCGQPGLDWMSCGKQMACSEKCVKAYMARYGTRCTKGREPTCRDYARIHNGGPMGCRPQTPSKERNLEAYWAKVKQCCSTKHTC</sequence>
<evidence type="ECO:0000256" key="3">
    <source>
        <dbReference type="ARBA" id="ARBA00022529"/>
    </source>
</evidence>
<reference evidence="12" key="1">
    <citation type="journal article" date="2023" name="Mol. Biol. Evol.">
        <title>Third-Generation Sequencing Reveals the Adaptive Role of the Epigenome in Three Deep-Sea Polychaetes.</title>
        <authorList>
            <person name="Perez M."/>
            <person name="Aroh O."/>
            <person name="Sun Y."/>
            <person name="Lan Y."/>
            <person name="Juniper S.K."/>
            <person name="Young C.R."/>
            <person name="Angers B."/>
            <person name="Qian P.Y."/>
        </authorList>
    </citation>
    <scope>NUCLEOTIDE SEQUENCE</scope>
    <source>
        <strain evidence="12">P08H-3</strain>
    </source>
</reference>
<feature type="signal peptide" evidence="11">
    <location>
        <begin position="1"/>
        <end position="19"/>
    </location>
</feature>
<keyword evidence="6" id="KW-0044">Antibiotic</keyword>
<proteinExistence type="predicted"/>
<feature type="disulfide bond" evidence="10">
    <location>
        <begin position="34"/>
        <end position="113"/>
    </location>
</feature>
<evidence type="ECO:0000256" key="4">
    <source>
        <dbReference type="ARBA" id="ARBA00022638"/>
    </source>
</evidence>
<evidence type="ECO:0000256" key="11">
    <source>
        <dbReference type="SAM" id="SignalP"/>
    </source>
</evidence>
<evidence type="ECO:0000256" key="1">
    <source>
        <dbReference type="ARBA" id="ARBA00000632"/>
    </source>
</evidence>
<feature type="disulfide bond" evidence="10">
    <location>
        <begin position="51"/>
        <end position="60"/>
    </location>
</feature>
<evidence type="ECO:0000256" key="6">
    <source>
        <dbReference type="ARBA" id="ARBA00023022"/>
    </source>
</evidence>
<dbReference type="GO" id="GO:0031640">
    <property type="term" value="P:killing of cells of another organism"/>
    <property type="evidence" value="ECO:0007669"/>
    <property type="project" value="UniProtKB-KW"/>
</dbReference>
<dbReference type="GO" id="GO:0042742">
    <property type="term" value="P:defense response to bacterium"/>
    <property type="evidence" value="ECO:0007669"/>
    <property type="project" value="UniProtKB-KW"/>
</dbReference>
<evidence type="ECO:0000313" key="12">
    <source>
        <dbReference type="EMBL" id="KAK2153202.1"/>
    </source>
</evidence>
<dbReference type="Pfam" id="PF05497">
    <property type="entry name" value="Destabilase"/>
    <property type="match status" value="1"/>
</dbReference>
<dbReference type="PROSITE" id="PS51909">
    <property type="entry name" value="LYSOZYME_I"/>
    <property type="match status" value="1"/>
</dbReference>
<dbReference type="PANTHER" id="PTHR11195">
    <property type="entry name" value="DESTABILASE-RELATED"/>
    <property type="match status" value="1"/>
</dbReference>
<dbReference type="SUPFAM" id="SSF53955">
    <property type="entry name" value="Lysozyme-like"/>
    <property type="match status" value="1"/>
</dbReference>
<organism evidence="12 13">
    <name type="scientific">Paralvinella palmiformis</name>
    <dbReference type="NCBI Taxonomy" id="53620"/>
    <lineage>
        <taxon>Eukaryota</taxon>
        <taxon>Metazoa</taxon>
        <taxon>Spiralia</taxon>
        <taxon>Lophotrochozoa</taxon>
        <taxon>Annelida</taxon>
        <taxon>Polychaeta</taxon>
        <taxon>Sedentaria</taxon>
        <taxon>Canalipalpata</taxon>
        <taxon>Terebellida</taxon>
        <taxon>Terebelliformia</taxon>
        <taxon>Alvinellidae</taxon>
        <taxon>Paralvinella</taxon>
    </lineage>
</organism>
<evidence type="ECO:0000256" key="10">
    <source>
        <dbReference type="PIRSR" id="PIRSR608597-3"/>
    </source>
</evidence>
<evidence type="ECO:0000256" key="8">
    <source>
        <dbReference type="ARBA" id="ARBA00023295"/>
    </source>
</evidence>
<keyword evidence="3" id="KW-0929">Antimicrobial</keyword>
<keyword evidence="11" id="KW-0732">Signal</keyword>
<feature type="active site" description="Nucleophile" evidence="9">
    <location>
        <position position="54"/>
    </location>
</feature>
<feature type="disulfide bond" evidence="10">
    <location>
        <begin position="83"/>
        <end position="89"/>
    </location>
</feature>
<evidence type="ECO:0000256" key="2">
    <source>
        <dbReference type="ARBA" id="ARBA00012732"/>
    </source>
</evidence>
<gene>
    <name evidence="12" type="ORF">LSH36_304g02071</name>
</gene>
<feature type="active site" description="Proton donor" evidence="9">
    <location>
        <position position="42"/>
    </location>
</feature>
<evidence type="ECO:0000256" key="5">
    <source>
        <dbReference type="ARBA" id="ARBA00022801"/>
    </source>
</evidence>
<feature type="disulfide bond" evidence="10">
    <location>
        <begin position="73"/>
        <end position="93"/>
    </location>
</feature>
<dbReference type="GO" id="GO:0003796">
    <property type="term" value="F:lysozyme activity"/>
    <property type="evidence" value="ECO:0007669"/>
    <property type="project" value="UniProtKB-EC"/>
</dbReference>
<accession>A0AAD9N115</accession>
<dbReference type="Gene3D" id="1.10.530.10">
    <property type="match status" value="1"/>
</dbReference>
<dbReference type="InterPro" id="IPR008597">
    <property type="entry name" value="Invert_lysozyme"/>
</dbReference>
<keyword evidence="4" id="KW-0081">Bacteriolytic enzyme</keyword>
<dbReference type="CDD" id="cd16890">
    <property type="entry name" value="lyz_i"/>
    <property type="match status" value="1"/>
</dbReference>
<feature type="disulfide bond" evidence="10">
    <location>
        <begin position="37"/>
        <end position="149"/>
    </location>
</feature>
<dbReference type="Proteomes" id="UP001208570">
    <property type="component" value="Unassembled WGS sequence"/>
</dbReference>
<keyword evidence="7 10" id="KW-1015">Disulfide bond</keyword>
<dbReference type="InterPro" id="IPR023346">
    <property type="entry name" value="Lysozyme-like_dom_sf"/>
</dbReference>
<keyword evidence="5" id="KW-0378">Hydrolase</keyword>
<evidence type="ECO:0000256" key="9">
    <source>
        <dbReference type="PIRSR" id="PIRSR608597-1"/>
    </source>
</evidence>
<dbReference type="AlphaFoldDB" id="A0AAD9N115"/>
<dbReference type="EMBL" id="JAODUP010000304">
    <property type="protein sequence ID" value="KAK2153202.1"/>
    <property type="molecule type" value="Genomic_DNA"/>
</dbReference>
<comment type="catalytic activity">
    <reaction evidence="1">
        <text>Hydrolysis of (1-&gt;4)-beta-linkages between N-acetylmuramic acid and N-acetyl-D-glucosamine residues in a peptidoglycan and between N-acetyl-D-glucosamine residues in chitodextrins.</text>
        <dbReference type="EC" id="3.2.1.17"/>
    </reaction>
</comment>
<name>A0AAD9N115_9ANNE</name>
<feature type="chain" id="PRO_5042123182" description="lysozyme" evidence="11">
    <location>
        <begin position="20"/>
        <end position="155"/>
    </location>
</feature>